<reference evidence="3" key="1">
    <citation type="submission" date="2012-01" db="EMBL/GenBank/DDBJ databases">
        <title>The Genome Sequence of Treponema denticola H1-T.</title>
        <authorList>
            <consortium name="The Broad Institute Genome Sequencing Platform"/>
            <person name="Earl A."/>
            <person name="Ward D."/>
            <person name="Feldgarden M."/>
            <person name="Gevers D."/>
            <person name="Blanton J.M."/>
            <person name="Fenno C.J."/>
            <person name="Baranova O.V."/>
            <person name="Mathney J."/>
            <person name="Dewhirst F.E."/>
            <person name="Izard J."/>
            <person name="Young S.K."/>
            <person name="Zeng Q."/>
            <person name="Gargeya S."/>
            <person name="Fitzgerald M."/>
            <person name="Haas B."/>
            <person name="Abouelleil A."/>
            <person name="Alvarado L."/>
            <person name="Arachchi H.M."/>
            <person name="Berlin A."/>
            <person name="Chapman S.B."/>
            <person name="Gearin G."/>
            <person name="Goldberg J."/>
            <person name="Griggs A."/>
            <person name="Gujja S."/>
            <person name="Hansen M."/>
            <person name="Heiman D."/>
            <person name="Howarth C."/>
            <person name="Larimer J."/>
            <person name="Lui A."/>
            <person name="MacDonald P.J.P."/>
            <person name="McCowen C."/>
            <person name="Montmayeur A."/>
            <person name="Murphy C."/>
            <person name="Neiman D."/>
            <person name="Pearson M."/>
            <person name="Priest M."/>
            <person name="Roberts A."/>
            <person name="Saif S."/>
            <person name="Shea T."/>
            <person name="Sisk P."/>
            <person name="Stolte C."/>
            <person name="Sykes S."/>
            <person name="Wortman J."/>
            <person name="Nusbaum C."/>
            <person name="Birren B."/>
        </authorList>
    </citation>
    <scope>NUCLEOTIDE SEQUENCE [LARGE SCALE GENOMIC DNA]</scope>
    <source>
        <strain evidence="3">H1-T</strain>
    </source>
</reference>
<dbReference type="EMBL" id="AGDW01000001">
    <property type="protein sequence ID" value="EMB34572.1"/>
    <property type="molecule type" value="Genomic_DNA"/>
</dbReference>
<accession>M2CB30</accession>
<dbReference type="RefSeq" id="WP_002686812.1">
    <property type="nucleotide sequence ID" value="NZ_CM001794.1"/>
</dbReference>
<gene>
    <name evidence="3" type="ORF">HMPREF9725_00111</name>
</gene>
<dbReference type="GO" id="GO:0003697">
    <property type="term" value="F:single-stranded DNA binding"/>
    <property type="evidence" value="ECO:0007669"/>
    <property type="project" value="InterPro"/>
</dbReference>
<evidence type="ECO:0000313" key="3">
    <source>
        <dbReference type="EMBL" id="EMB34572.1"/>
    </source>
</evidence>
<organism evidence="3">
    <name type="scientific">Treponema denticola H1-T</name>
    <dbReference type="NCBI Taxonomy" id="999431"/>
    <lineage>
        <taxon>Bacteria</taxon>
        <taxon>Pseudomonadati</taxon>
        <taxon>Spirochaetota</taxon>
        <taxon>Spirochaetia</taxon>
        <taxon>Spirochaetales</taxon>
        <taxon>Treponemataceae</taxon>
        <taxon>Treponema</taxon>
    </lineage>
</organism>
<feature type="domain" description="N-terminal" evidence="2">
    <location>
        <begin position="434"/>
        <end position="495"/>
    </location>
</feature>
<comment type="caution">
    <text evidence="3">The sequence shown here is derived from an EMBL/GenBank/DDBJ whole genome shotgun (WGS) entry which is preliminary data.</text>
</comment>
<name>M2CB30_TREDN</name>
<evidence type="ECO:0000256" key="1">
    <source>
        <dbReference type="SAM" id="MobiDB-lite"/>
    </source>
</evidence>
<dbReference type="InterPro" id="IPR013610">
    <property type="entry name" value="ArdC_N"/>
</dbReference>
<dbReference type="HOGENOM" id="CLU_426950_0_0_12"/>
<proteinExistence type="predicted"/>
<dbReference type="Pfam" id="PF08401">
    <property type="entry name" value="ArdcN"/>
    <property type="match status" value="1"/>
</dbReference>
<dbReference type="PATRIC" id="fig|999431.4.peg.114"/>
<feature type="region of interest" description="Disordered" evidence="1">
    <location>
        <begin position="605"/>
        <end position="626"/>
    </location>
</feature>
<protein>
    <recommendedName>
        <fullName evidence="2">N-terminal domain-containing protein</fullName>
    </recommendedName>
</protein>
<dbReference type="Proteomes" id="UP000011708">
    <property type="component" value="Chromosome"/>
</dbReference>
<evidence type="ECO:0000259" key="2">
    <source>
        <dbReference type="Pfam" id="PF08401"/>
    </source>
</evidence>
<feature type="compositionally biased region" description="Basic and acidic residues" evidence="1">
    <location>
        <begin position="607"/>
        <end position="626"/>
    </location>
</feature>
<sequence>MDERSTTNPPFPYTRNQEALKDFEVLKQVENQTPEICMEAVKKYGWALRLIENQTPELCIASVKRNPSTLQFVKNQTPEICMTAVKQKGWALELVKNQTPEICLEAIKQNEKASKFIKEELKQDVLNKYQQYLESQKKQSSIDKKSLFIDKNKSTYKEKIMETNNKKESLLFYEESTGKILRVAATADEYLFDWAVYNTENDEIISTFLKDKVNTLFDKKDATEINKAVDTAMAISGINKLDVYILDQDEFEKKIEHYEKNPVMDTKTYTICEDENLKIINNRNDKLTQMTFREIPNEKILDELEFYKWEQSKQNPLCWQRPNTITSIDIAQLSTEKWHRNGYFAQQTSQNKESSNDKKSLFIDKNKSTYKEKIMSDLNEKVEGNSTQVLGKSDRVPVERITTDKFKQLLAADNLPFLPNENGFCNVKAVKTSAGYELQGANQLIAKTYLHERGMDNDNILTFRQAQKAKTSIRAGEKGFYLSFYDQEKGANTVTRYFAESQTSKPDLIPYQPVKAESKKEKHVQISSDAQDYITNYLKCVNENRAFTASPEVAAEFKENFAKELEKSPMQIFKMGDRAAKEIFIETDKGKEWLKTEKGQQWLNTENGKDFLKANPDKGIDKGKEVQKSVKPIERAISVER</sequence>
<dbReference type="AlphaFoldDB" id="M2CB30"/>